<reference evidence="2" key="1">
    <citation type="submission" date="2016-10" db="EMBL/GenBank/DDBJ databases">
        <authorList>
            <person name="Varghese N."/>
            <person name="Submissions S."/>
        </authorList>
    </citation>
    <scope>NUCLEOTIDE SEQUENCE [LARGE SCALE GENOMIC DNA]</scope>
    <source>
        <strain evidence="2">DSM 46838</strain>
    </source>
</reference>
<name>A0A1I2F9V2_9ACTN</name>
<dbReference type="AlphaFoldDB" id="A0A1I2F9V2"/>
<organism evidence="1 2">
    <name type="scientific">Blastococcus tunisiensis</name>
    <dbReference type="NCBI Taxonomy" id="1798228"/>
    <lineage>
        <taxon>Bacteria</taxon>
        <taxon>Bacillati</taxon>
        <taxon>Actinomycetota</taxon>
        <taxon>Actinomycetes</taxon>
        <taxon>Geodermatophilales</taxon>
        <taxon>Geodermatophilaceae</taxon>
        <taxon>Blastococcus</taxon>
    </lineage>
</organism>
<evidence type="ECO:0000313" key="2">
    <source>
        <dbReference type="Proteomes" id="UP000198589"/>
    </source>
</evidence>
<keyword evidence="2" id="KW-1185">Reference proteome</keyword>
<proteinExistence type="predicted"/>
<dbReference type="STRING" id="1798228.SAMN05216574_10824"/>
<dbReference type="RefSeq" id="WP_175527241.1">
    <property type="nucleotide sequence ID" value="NZ_FOND01000008.1"/>
</dbReference>
<protein>
    <submittedName>
        <fullName evidence="1">Uncharacterized protein</fullName>
    </submittedName>
</protein>
<sequence>MTAAQRGLERRAGAGRPYARVMDPADLLALRSDERAALLLIGLRGDW</sequence>
<dbReference type="Proteomes" id="UP000198589">
    <property type="component" value="Unassembled WGS sequence"/>
</dbReference>
<dbReference type="EMBL" id="FOND01000008">
    <property type="protein sequence ID" value="SFF01346.1"/>
    <property type="molecule type" value="Genomic_DNA"/>
</dbReference>
<accession>A0A1I2F9V2</accession>
<evidence type="ECO:0000313" key="1">
    <source>
        <dbReference type="EMBL" id="SFF01346.1"/>
    </source>
</evidence>
<gene>
    <name evidence="1" type="ORF">SAMN05216574_10824</name>
</gene>